<organism evidence="1">
    <name type="scientific">Siphoviridae sp. ctoNj20</name>
    <dbReference type="NCBI Taxonomy" id="2826085"/>
    <lineage>
        <taxon>Viruses</taxon>
        <taxon>Duplodnaviria</taxon>
        <taxon>Heunggongvirae</taxon>
        <taxon>Uroviricota</taxon>
        <taxon>Caudoviricetes</taxon>
    </lineage>
</organism>
<dbReference type="EMBL" id="BK014724">
    <property type="protein sequence ID" value="DAD55413.1"/>
    <property type="molecule type" value="Genomic_DNA"/>
</dbReference>
<sequence length="117" mass="13267">MVAEKIYDLLPSTLPKFIGDLPSAPNTTVAIMEYSSGVGTEFFGNDASLYQPVVKIVVRTDSYSEGSSWVAEIKEKLHRYHDDFFMSILVVGTPIYLGRDEMKLHEFQVTFKIQIKE</sequence>
<protein>
    <recommendedName>
        <fullName evidence="2">Tail protein</fullName>
    </recommendedName>
</protein>
<dbReference type="Pfam" id="PF12691">
    <property type="entry name" value="Phage_tail_terminator_6"/>
    <property type="match status" value="1"/>
</dbReference>
<proteinExistence type="predicted"/>
<name>A0A8D9PDS6_9CAUD</name>
<evidence type="ECO:0000313" key="1">
    <source>
        <dbReference type="EMBL" id="DAD55413.1"/>
    </source>
</evidence>
<evidence type="ECO:0008006" key="2">
    <source>
        <dbReference type="Google" id="ProtNLM"/>
    </source>
</evidence>
<dbReference type="InterPro" id="IPR024411">
    <property type="entry name" value="Tail_terminator_phage"/>
</dbReference>
<reference evidence="1" key="1">
    <citation type="journal article" date="2021" name="Proc. Natl. Acad. Sci. U.S.A.">
        <title>A Catalog of Tens of Thousands of Viruses from Human Metagenomes Reveals Hidden Associations with Chronic Diseases.</title>
        <authorList>
            <person name="Tisza M.J."/>
            <person name="Buck C.B."/>
        </authorList>
    </citation>
    <scope>NUCLEOTIDE SEQUENCE</scope>
    <source>
        <strain evidence="1">CtoNj20</strain>
    </source>
</reference>
<accession>A0A8D9PDS6</accession>